<keyword evidence="1" id="KW-0853">WD repeat</keyword>
<dbReference type="EMBL" id="MCFG01000001">
    <property type="protein sequence ID" value="ORX88279.1"/>
    <property type="molecule type" value="Genomic_DNA"/>
</dbReference>
<evidence type="ECO:0000259" key="3">
    <source>
        <dbReference type="Pfam" id="PF24782"/>
    </source>
</evidence>
<feature type="region of interest" description="Disordered" evidence="2">
    <location>
        <begin position="1016"/>
        <end position="1041"/>
    </location>
</feature>
<dbReference type="InterPro" id="IPR052779">
    <property type="entry name" value="WDR62"/>
</dbReference>
<organism evidence="4 5">
    <name type="scientific">Anaeromyces robustus</name>
    <dbReference type="NCBI Taxonomy" id="1754192"/>
    <lineage>
        <taxon>Eukaryota</taxon>
        <taxon>Fungi</taxon>
        <taxon>Fungi incertae sedis</taxon>
        <taxon>Chytridiomycota</taxon>
        <taxon>Chytridiomycota incertae sedis</taxon>
        <taxon>Neocallimastigomycetes</taxon>
        <taxon>Neocallimastigales</taxon>
        <taxon>Neocallimastigaceae</taxon>
        <taxon>Anaeromyces</taxon>
    </lineage>
</organism>
<name>A0A1Y1XR86_9FUNG</name>
<dbReference type="PROSITE" id="PS50082">
    <property type="entry name" value="WD_REPEATS_2"/>
    <property type="match status" value="1"/>
</dbReference>
<feature type="compositionally biased region" description="Polar residues" evidence="2">
    <location>
        <begin position="1136"/>
        <end position="1150"/>
    </location>
</feature>
<evidence type="ECO:0000313" key="5">
    <source>
        <dbReference type="Proteomes" id="UP000193944"/>
    </source>
</evidence>
<evidence type="ECO:0000256" key="1">
    <source>
        <dbReference type="PROSITE-ProRule" id="PRU00221"/>
    </source>
</evidence>
<evidence type="ECO:0000313" key="4">
    <source>
        <dbReference type="EMBL" id="ORX88279.1"/>
    </source>
</evidence>
<feature type="region of interest" description="Disordered" evidence="2">
    <location>
        <begin position="1065"/>
        <end position="1087"/>
    </location>
</feature>
<dbReference type="InterPro" id="IPR036322">
    <property type="entry name" value="WD40_repeat_dom_sf"/>
</dbReference>
<feature type="region of interest" description="Disordered" evidence="2">
    <location>
        <begin position="1128"/>
        <end position="1159"/>
    </location>
</feature>
<feature type="compositionally biased region" description="Polar residues" evidence="2">
    <location>
        <begin position="1288"/>
        <end position="1310"/>
    </location>
</feature>
<proteinExistence type="predicted"/>
<dbReference type="OrthoDB" id="6252103at2759"/>
<feature type="region of interest" description="Disordered" evidence="2">
    <location>
        <begin position="868"/>
        <end position="892"/>
    </location>
</feature>
<reference evidence="4 5" key="2">
    <citation type="submission" date="2016-08" db="EMBL/GenBank/DDBJ databases">
        <title>Pervasive Adenine N6-methylation of Active Genes in Fungi.</title>
        <authorList>
            <consortium name="DOE Joint Genome Institute"/>
            <person name="Mondo S.J."/>
            <person name="Dannebaum R.O."/>
            <person name="Kuo R.C."/>
            <person name="Labutti K."/>
            <person name="Haridas S."/>
            <person name="Kuo A."/>
            <person name="Salamov A."/>
            <person name="Ahrendt S.R."/>
            <person name="Lipzen A."/>
            <person name="Sullivan W."/>
            <person name="Andreopoulos W.B."/>
            <person name="Clum A."/>
            <person name="Lindquist E."/>
            <person name="Daum C."/>
            <person name="Ramamoorthy G.K."/>
            <person name="Gryganskyi A."/>
            <person name="Culley D."/>
            <person name="Magnuson J.K."/>
            <person name="James T.Y."/>
            <person name="O'Malley M.A."/>
            <person name="Stajich J.E."/>
            <person name="Spatafora J.W."/>
            <person name="Visel A."/>
            <person name="Grigoriev I.V."/>
        </authorList>
    </citation>
    <scope>NUCLEOTIDE SEQUENCE [LARGE SCALE GENOMIC DNA]</scope>
    <source>
        <strain evidence="4 5">S4</strain>
    </source>
</reference>
<dbReference type="Proteomes" id="UP000193944">
    <property type="component" value="Unassembled WGS sequence"/>
</dbReference>
<feature type="compositionally biased region" description="Polar residues" evidence="2">
    <location>
        <begin position="1065"/>
        <end position="1080"/>
    </location>
</feature>
<evidence type="ECO:0000256" key="2">
    <source>
        <dbReference type="SAM" id="MobiDB-lite"/>
    </source>
</evidence>
<dbReference type="Pfam" id="PF24782">
    <property type="entry name" value="WD40_MABP1-WDR62_2nd"/>
    <property type="match status" value="1"/>
</dbReference>
<dbReference type="PANTHER" id="PTHR45589:SF1">
    <property type="entry name" value="WD REPEAT DOMAIN 62, ISOFORM G"/>
    <property type="match status" value="1"/>
</dbReference>
<feature type="region of interest" description="Disordered" evidence="2">
    <location>
        <begin position="1288"/>
        <end position="1316"/>
    </location>
</feature>
<dbReference type="InterPro" id="IPR001680">
    <property type="entry name" value="WD40_rpt"/>
</dbReference>
<dbReference type="Pfam" id="PF00400">
    <property type="entry name" value="WD40"/>
    <property type="match status" value="3"/>
</dbReference>
<protein>
    <submittedName>
        <fullName evidence="4">WD40 repeat-like protein</fullName>
    </submittedName>
</protein>
<dbReference type="InterPro" id="IPR015943">
    <property type="entry name" value="WD40/YVTN_repeat-like_dom_sf"/>
</dbReference>
<dbReference type="InterPro" id="IPR056162">
    <property type="entry name" value="WD40_MABP1-WDR62_2nd"/>
</dbReference>
<dbReference type="PANTHER" id="PTHR45589">
    <property type="entry name" value="WD REPEAT DOMAIN 62, ISOFORM G"/>
    <property type="match status" value="1"/>
</dbReference>
<dbReference type="SUPFAM" id="SSF50978">
    <property type="entry name" value="WD40 repeat-like"/>
    <property type="match status" value="2"/>
</dbReference>
<feature type="domain" description="MABP1/WDR62 second WD40" evidence="3">
    <location>
        <begin position="434"/>
        <end position="809"/>
    </location>
</feature>
<accession>A0A1Y1XR86</accession>
<reference evidence="4 5" key="1">
    <citation type="submission" date="2016-08" db="EMBL/GenBank/DDBJ databases">
        <title>A Parts List for Fungal Cellulosomes Revealed by Comparative Genomics.</title>
        <authorList>
            <consortium name="DOE Joint Genome Institute"/>
            <person name="Haitjema C.H."/>
            <person name="Gilmore S.P."/>
            <person name="Henske J.K."/>
            <person name="Solomon K.V."/>
            <person name="De Groot R."/>
            <person name="Kuo A."/>
            <person name="Mondo S.J."/>
            <person name="Salamov A.A."/>
            <person name="Labutti K."/>
            <person name="Zhao Z."/>
            <person name="Chiniquy J."/>
            <person name="Barry K."/>
            <person name="Brewer H.M."/>
            <person name="Purvine S.O."/>
            <person name="Wright A.T."/>
            <person name="Boxma B."/>
            <person name="Van Alen T."/>
            <person name="Hackstein J.H."/>
            <person name="Baker S.E."/>
            <person name="Grigoriev I.V."/>
            <person name="O'Malley M.A."/>
        </authorList>
    </citation>
    <scope>NUCLEOTIDE SEQUENCE [LARGE SCALE GENOMIC DNA]</scope>
    <source>
        <strain evidence="4 5">S4</strain>
    </source>
</reference>
<comment type="caution">
    <text evidence="4">The sequence shown here is derived from an EMBL/GenBank/DDBJ whole genome shotgun (WGS) entry which is preliminary data.</text>
</comment>
<dbReference type="STRING" id="1754192.A0A1Y1XR86"/>
<feature type="compositionally biased region" description="Acidic residues" evidence="2">
    <location>
        <begin position="1018"/>
        <end position="1038"/>
    </location>
</feature>
<dbReference type="SMART" id="SM00320">
    <property type="entry name" value="WD40"/>
    <property type="match status" value="12"/>
</dbReference>
<keyword evidence="5" id="KW-1185">Reference proteome</keyword>
<dbReference type="PROSITE" id="PS50294">
    <property type="entry name" value="WD_REPEATS_REGION"/>
    <property type="match status" value="1"/>
</dbReference>
<gene>
    <name evidence="4" type="ORF">BCR32DRAFT_263711</name>
</gene>
<dbReference type="Gene3D" id="2.130.10.10">
    <property type="entry name" value="YVTN repeat-like/Quinoprotein amine dehydrogenase"/>
    <property type="match status" value="3"/>
</dbReference>
<sequence>MFPKKNAYSTQYLMQRKKKKVVSTELFLERTLGFTLDKSTAFALCSRDHLIAYPSGSVVTLFDYNRGKQVGFLVAPLVIDIANKNVVSNNNKNLNDSTSSLNSNLNLNTNNAVIPKTISCLCFSSSGTYLAVGEVGHNPRVLVWNYKTKEILAELRDHKFGIQAVKFSPTNPFTLISVGNQNDGFANVWDWKSKKIEACNRITSKVNSLAFSPDGNFLVTVGLRHIKFWSIRTKNNRKVLEGQSAQLHQHRDKNFVDVICQTNPKNGLVRTYVISDNCTLIWFEKDNTWEGCVHLKANYAYSLSASNNLIVVGCSNGIARFYDPEKNAIVFTAPRPHPLGIDISINSGTNYTSNSNENDVYPCIVALSIDPKNSILACVYSDRSLYIWNTENFKLPKKKASFLYHSDSIWGVEVCPLAIQGMSITQRGIITKLSQNKPVFPPNTFFTYSSDGTVRFWNLDHMTHSKNFASFITSPTRENSISNNTNELPISSKQPSESIKKSIYTRQALKILYVDPEYIKMLKSETRGMDNKTCGVRSACISGDGRYLATGDRLGNIRIYDLEDQYKNIIYAEVHNSEVLSLDFSIPSFDENKENQKLYLVSSSRDRLIHVFELKEKLKFLTSLDDHSASITTVRFGNKEDKVISCSADKSMIFRNKEEKKNPNNNNSSIQYTKYNTISVRQTIYDFDIDANKDKLITVSQDKKISEYDVKSGKLIYSWPCSDPPDKEYSIGNNSTVDSGLIKIALDPSGKYAAICSMDKCIRLLDLENKTCISRGFGHSELITGVHFTMDGKRLISTSTDGCIFVWKLDPMIVKEIKARLSKKVGILWPSSLTSEDYVKTPVKIKFDVNYDELPRWAKEQIDLEELNESLKDENTDTNTSDKSNDDNKKNINDTKIKDLTINKLDITNNNNKNSDNSSKPIVNTIDTNLIQKKSNSKSNSPLIKGVWEKRISPDGIPLYSDIPNIKPIAKLVDRKERRYSIETITYINSPKSLSFPVPLKNDMVEIVGNENNNENLFIDDEEDDSESSQSESDDDVLVDQNDLEAVRVSDDVLEINTFSKSLPNNDNFLTVESNNGSRSNLRDRSLKAKSTSQLSLKIDTSFNSMCKLDRNSSFNLNDDEMSVGSLTKLDKKDNSTNNSTSRINDSISNLEKEDSTNNLLQISSPQEQHNYDNITFEEYLNQPLPPTPLRLSITSQFWESRIPSPNANARIVNYPPRPKGFPYPLNIDTLIENSEFEFEDDVIDFSNEESFYDDIKKENEEKNNKQLKLKQLMMAKEVERTRIRSLSHSPNMGTKSINKIQNKNASNTESPKKEINNHSHYMTSLPISKNSSVDNLVINDNTKLKNTNDKQISPQKGKKEIDENKNIANDLSETLKYLQSDERKSTIDKTKINQDQKLINDISKTINELMTKIGTSLNLTSIDDVKPYIQMVNNVLKKSDA</sequence>
<feature type="repeat" description="WD" evidence="1">
    <location>
        <begin position="776"/>
        <end position="810"/>
    </location>
</feature>
<feature type="compositionally biased region" description="Basic and acidic residues" evidence="2">
    <location>
        <begin position="883"/>
        <end position="892"/>
    </location>
</feature>